<dbReference type="EMBL" id="QPIG01000001">
    <property type="protein sequence ID" value="RCU57915.1"/>
    <property type="molecule type" value="Genomic_DNA"/>
</dbReference>
<dbReference type="Proteomes" id="UP000252249">
    <property type="component" value="Unassembled WGS sequence"/>
</dbReference>
<gene>
    <name evidence="1" type="ORF">DU428_00535</name>
</gene>
<accession>A0A368P7N4</accession>
<comment type="caution">
    <text evidence="1">The sequence shown here is derived from an EMBL/GenBank/DDBJ whole genome shotgun (WGS) entry which is preliminary data.</text>
</comment>
<sequence length="76" mass="9075">MDTKYVNRIIESTKKINDYKEVITAFQLDFTAFNQDYRAEVISEFENLIEEEKVRLKAIYILQKQKALLEKKGKNE</sequence>
<evidence type="ECO:0000313" key="2">
    <source>
        <dbReference type="Proteomes" id="UP000252249"/>
    </source>
</evidence>
<protein>
    <submittedName>
        <fullName evidence="1">Uncharacterized protein</fullName>
    </submittedName>
</protein>
<dbReference type="AlphaFoldDB" id="A0A368P7N4"/>
<name>A0A368P7N4_9FLAO</name>
<proteinExistence type="predicted"/>
<reference evidence="1 2" key="1">
    <citation type="submission" date="2018-07" db="EMBL/GenBank/DDBJ databases">
        <title>Oceanihabitans testaceum sp. nov., isolated from marine sediment.</title>
        <authorList>
            <person name="Li C.-M."/>
        </authorList>
    </citation>
    <scope>NUCLEOTIDE SEQUENCE [LARGE SCALE GENOMIC DNA]</scope>
    <source>
        <strain evidence="1 2">S9-10</strain>
    </source>
</reference>
<keyword evidence="2" id="KW-1185">Reference proteome</keyword>
<dbReference type="RefSeq" id="WP_113965559.1">
    <property type="nucleotide sequence ID" value="NZ_QNRP01000001.1"/>
</dbReference>
<organism evidence="1 2">
    <name type="scientific">Oceanihabitans sediminis</name>
    <dbReference type="NCBI Taxonomy" id="1812012"/>
    <lineage>
        <taxon>Bacteria</taxon>
        <taxon>Pseudomonadati</taxon>
        <taxon>Bacteroidota</taxon>
        <taxon>Flavobacteriia</taxon>
        <taxon>Flavobacteriales</taxon>
        <taxon>Flavobacteriaceae</taxon>
        <taxon>Oceanihabitans</taxon>
    </lineage>
</organism>
<evidence type="ECO:0000313" key="1">
    <source>
        <dbReference type="EMBL" id="RCU57915.1"/>
    </source>
</evidence>